<comment type="caution">
    <text evidence="2">The sequence shown here is derived from an EMBL/GenBank/DDBJ whole genome shotgun (WGS) entry which is preliminary data.</text>
</comment>
<name>A0A8K0K102_LADFU</name>
<dbReference type="Pfam" id="PF20700">
    <property type="entry name" value="Mutator"/>
    <property type="match status" value="1"/>
</dbReference>
<evidence type="ECO:0000313" key="3">
    <source>
        <dbReference type="Proteomes" id="UP000792457"/>
    </source>
</evidence>
<organism evidence="2 3">
    <name type="scientific">Ladona fulva</name>
    <name type="common">Scarce chaser dragonfly</name>
    <name type="synonym">Libellula fulva</name>
    <dbReference type="NCBI Taxonomy" id="123851"/>
    <lineage>
        <taxon>Eukaryota</taxon>
        <taxon>Metazoa</taxon>
        <taxon>Ecdysozoa</taxon>
        <taxon>Arthropoda</taxon>
        <taxon>Hexapoda</taxon>
        <taxon>Insecta</taxon>
        <taxon>Pterygota</taxon>
        <taxon>Palaeoptera</taxon>
        <taxon>Odonata</taxon>
        <taxon>Epiprocta</taxon>
        <taxon>Anisoptera</taxon>
        <taxon>Libelluloidea</taxon>
        <taxon>Libellulidae</taxon>
        <taxon>Ladona</taxon>
    </lineage>
</organism>
<protein>
    <recommendedName>
        <fullName evidence="1">Mutator-like transposase domain-containing protein</fullName>
    </recommendedName>
</protein>
<evidence type="ECO:0000259" key="1">
    <source>
        <dbReference type="Pfam" id="PF20700"/>
    </source>
</evidence>
<proteinExistence type="predicted"/>
<feature type="domain" description="Mutator-like transposase" evidence="1">
    <location>
        <begin position="1"/>
        <end position="71"/>
    </location>
</feature>
<evidence type="ECO:0000313" key="2">
    <source>
        <dbReference type="EMBL" id="KAG8226315.1"/>
    </source>
</evidence>
<dbReference type="InterPro" id="IPR049012">
    <property type="entry name" value="Mutator_transp_dom"/>
</dbReference>
<accession>A0A8K0K102</accession>
<reference evidence="2" key="1">
    <citation type="submission" date="2013-04" db="EMBL/GenBank/DDBJ databases">
        <authorList>
            <person name="Qu J."/>
            <person name="Murali S.C."/>
            <person name="Bandaranaike D."/>
            <person name="Bellair M."/>
            <person name="Blankenburg K."/>
            <person name="Chao H."/>
            <person name="Dinh H."/>
            <person name="Doddapaneni H."/>
            <person name="Downs B."/>
            <person name="Dugan-Rocha S."/>
            <person name="Elkadiri S."/>
            <person name="Gnanaolivu R.D."/>
            <person name="Hernandez B."/>
            <person name="Javaid M."/>
            <person name="Jayaseelan J.C."/>
            <person name="Lee S."/>
            <person name="Li M."/>
            <person name="Ming W."/>
            <person name="Munidasa M."/>
            <person name="Muniz J."/>
            <person name="Nguyen L."/>
            <person name="Ongeri F."/>
            <person name="Osuji N."/>
            <person name="Pu L.-L."/>
            <person name="Puazo M."/>
            <person name="Qu C."/>
            <person name="Quiroz J."/>
            <person name="Raj R."/>
            <person name="Weissenberger G."/>
            <person name="Xin Y."/>
            <person name="Zou X."/>
            <person name="Han Y."/>
            <person name="Richards S."/>
            <person name="Worley K."/>
            <person name="Muzny D."/>
            <person name="Gibbs R."/>
        </authorList>
    </citation>
    <scope>NUCLEOTIDE SEQUENCE</scope>
    <source>
        <strain evidence="2">Sampled in the wild</strain>
    </source>
</reference>
<dbReference type="EMBL" id="KZ308274">
    <property type="protein sequence ID" value="KAG8226315.1"/>
    <property type="molecule type" value="Genomic_DNA"/>
</dbReference>
<reference evidence="2" key="2">
    <citation type="submission" date="2017-10" db="EMBL/GenBank/DDBJ databases">
        <title>Ladona fulva Genome sequencing and assembly.</title>
        <authorList>
            <person name="Murali S."/>
            <person name="Richards S."/>
            <person name="Bandaranaike D."/>
            <person name="Bellair M."/>
            <person name="Blankenburg K."/>
            <person name="Chao H."/>
            <person name="Dinh H."/>
            <person name="Doddapaneni H."/>
            <person name="Dugan-Rocha S."/>
            <person name="Elkadiri S."/>
            <person name="Gnanaolivu R."/>
            <person name="Hernandez B."/>
            <person name="Skinner E."/>
            <person name="Javaid M."/>
            <person name="Lee S."/>
            <person name="Li M."/>
            <person name="Ming W."/>
            <person name="Munidasa M."/>
            <person name="Muniz J."/>
            <person name="Nguyen L."/>
            <person name="Hughes D."/>
            <person name="Osuji N."/>
            <person name="Pu L.-L."/>
            <person name="Puazo M."/>
            <person name="Qu C."/>
            <person name="Quiroz J."/>
            <person name="Raj R."/>
            <person name="Weissenberger G."/>
            <person name="Xin Y."/>
            <person name="Zou X."/>
            <person name="Han Y."/>
            <person name="Worley K."/>
            <person name="Muzny D."/>
            <person name="Gibbs R."/>
        </authorList>
    </citation>
    <scope>NUCLEOTIDE SEQUENCE</scope>
    <source>
        <strain evidence="2">Sampled in the wild</strain>
    </source>
</reference>
<gene>
    <name evidence="2" type="ORF">J437_LFUL018143</name>
</gene>
<sequence length="81" mass="9198">MEVDDIREMFRRSENLHGVKYVNYIGDGDSKTYKGVVTESPYGETIDIKKKECINHVEKRMGSKLRACKKSKPSIGGKGFI</sequence>
<dbReference type="AlphaFoldDB" id="A0A8K0K102"/>
<dbReference type="OrthoDB" id="10060618at2759"/>
<dbReference type="Proteomes" id="UP000792457">
    <property type="component" value="Unassembled WGS sequence"/>
</dbReference>
<keyword evidence="3" id="KW-1185">Reference proteome</keyword>